<dbReference type="PANTHER" id="PTHR31594:SF14">
    <property type="entry name" value="FIBRONECTIN TYPE-III DOMAIN-CONTAINING PROTEIN"/>
    <property type="match status" value="1"/>
</dbReference>
<dbReference type="SUPFAM" id="SSF52540">
    <property type="entry name" value="P-loop containing nucleoside triphosphate hydrolases"/>
    <property type="match status" value="2"/>
</dbReference>
<reference evidence="3" key="1">
    <citation type="submission" date="2021-11" db="EMBL/GenBank/DDBJ databases">
        <authorList>
            <person name="Schell T."/>
        </authorList>
    </citation>
    <scope>NUCLEOTIDE SEQUENCE</scope>
    <source>
        <strain evidence="3">M5</strain>
    </source>
</reference>
<proteinExistence type="predicted"/>
<organism evidence="3 4">
    <name type="scientific">Daphnia galeata</name>
    <dbReference type="NCBI Taxonomy" id="27404"/>
    <lineage>
        <taxon>Eukaryota</taxon>
        <taxon>Metazoa</taxon>
        <taxon>Ecdysozoa</taxon>
        <taxon>Arthropoda</taxon>
        <taxon>Crustacea</taxon>
        <taxon>Branchiopoda</taxon>
        <taxon>Diplostraca</taxon>
        <taxon>Cladocera</taxon>
        <taxon>Anomopoda</taxon>
        <taxon>Daphniidae</taxon>
        <taxon>Daphnia</taxon>
    </lineage>
</organism>
<protein>
    <recommendedName>
        <fullName evidence="2">AAA+ ATPase domain-containing protein</fullName>
    </recommendedName>
</protein>
<dbReference type="Proteomes" id="UP000789390">
    <property type="component" value="Unassembled WGS sequence"/>
</dbReference>
<sequence>MDPQQIRLSALGRDVQVGNLYNYYTDSIFRSDVTVPQEYVSVDKKSISETQIIYLPQQLSHLKFDALGVSEHLRSSIDNKSVDLSQLWFANFLESSQSKDGTNVAEVSFLFRIVQRTENIKPGFFDSKLNDYQVTSVGRATHLVEQVVYGAECLFSMRRTIKKRETKENAEGSLYLVAKEYFNQIFSRNNFVIPDLPAALNNVECEILSSLDANNQLQGSCLTAVDYLRKELSFKNGYANKWKPIEITLRYIPGQIETLLRKEKKLEVQFGRERQKATLKLIRNKCQNIMNYPALDFVPPFKKLMFQFHGLLDPLWEEIDKFYMIFQTSNSPEKALKEKEISNLLSVMIDWLIRRRFEIWRISLLLKDTQQTVKDWAEIETLNSPHRTKLFVVQAEWNENTVVESILKFIGTANTSAVPLLVLPILSFERERLIKIREKFLTNFADETQSNYCGRNQLSICYHTGFAPKYPSLVESCLITTIENYKKMLTGYMRTDSPMKQQADDGMNVQENLFQPTAENKLLNSELNTPANGDYQSSIEQRGKDKEKLIQLNHTVSFVASSDSRTGTGIFRHLPSKVNPANGLNPTEAEVRRNEEEETRSETLVDCEQSRRCVGEKLDANKNCTNKESADEIVNKPVTYWKSSTTITYRREFSSHQPTTAKMDCAIEMPSTNAIENVIQLNNQRIAEFFADEKNQYAKLVEKGQPNVFLLNVKETSMSDDLRWFDIGQPNAIPPSVLPALRNHKVIILMGATGCGKSTLINGMVNYILGVEWKDPFRFKCVREDDTVAKNQAISQTSSVTAYTIHHHDGMTVPYSITIIDTPGYGDTRGIKRDKEITHKIYQFLTRQETYCVDEIHAACFVAASGDSRLTTTQRYIIDSALSIFGKDIKENIRLLVTFADNADPPAVEACRAANFPVTSASAGIIYSKFNSSVLYANNEQQGDDDFCFDELFWNMGQENFHKFFTMLEGMNGRNLQSTREVIHCRNLLEKSLKSIEQELEVCLFNIENMECFQRKMKECGRKMETSKNFEIENMKIIYNRVPCENGFYAFNCKTCEKTCDHPIECANDKNLAKLRKNKEQCSHLACAHSAEEHDYERFLFRKTEVKSKRTLLDLKAKYDSNADEKVTNEQLLADCSYKLDVAKAKVFSLLDQVGENVRSLESTALRSNTLSPSDYLCLMKSRVAEEQAPGYQIRLVTLSELQQSLDNNNEGVKIQQAAASFQHQSQSTRRSRGRGLKREWNSSTKSHNEMEDYPQFPRRSPTNRKPYWY</sequence>
<feature type="compositionally biased region" description="Low complexity" evidence="1">
    <location>
        <begin position="1219"/>
        <end position="1229"/>
    </location>
</feature>
<dbReference type="EMBL" id="CAKKLH010000010">
    <property type="protein sequence ID" value="CAH0098895.1"/>
    <property type="molecule type" value="Genomic_DNA"/>
</dbReference>
<comment type="caution">
    <text evidence="3">The sequence shown here is derived from an EMBL/GenBank/DDBJ whole genome shotgun (WGS) entry which is preliminary data.</text>
</comment>
<dbReference type="Gene3D" id="3.40.50.300">
    <property type="entry name" value="P-loop containing nucleotide triphosphate hydrolases"/>
    <property type="match status" value="1"/>
</dbReference>
<feature type="region of interest" description="Disordered" evidence="1">
    <location>
        <begin position="1219"/>
        <end position="1270"/>
    </location>
</feature>
<dbReference type="InterPro" id="IPR027417">
    <property type="entry name" value="P-loop_NTPase"/>
</dbReference>
<evidence type="ECO:0000313" key="4">
    <source>
        <dbReference type="Proteomes" id="UP000789390"/>
    </source>
</evidence>
<dbReference type="InterPro" id="IPR003593">
    <property type="entry name" value="AAA+_ATPase"/>
</dbReference>
<evidence type="ECO:0000313" key="3">
    <source>
        <dbReference type="EMBL" id="CAH0098895.1"/>
    </source>
</evidence>
<dbReference type="PANTHER" id="PTHR31594">
    <property type="entry name" value="AIG1-TYPE G DOMAIN-CONTAINING PROTEIN"/>
    <property type="match status" value="1"/>
</dbReference>
<evidence type="ECO:0000259" key="2">
    <source>
        <dbReference type="SMART" id="SM00382"/>
    </source>
</evidence>
<dbReference type="SMART" id="SM00382">
    <property type="entry name" value="AAA"/>
    <property type="match status" value="1"/>
</dbReference>
<evidence type="ECO:0000256" key="1">
    <source>
        <dbReference type="SAM" id="MobiDB-lite"/>
    </source>
</evidence>
<dbReference type="AlphaFoldDB" id="A0A8J2REA6"/>
<feature type="domain" description="AAA+ ATPase" evidence="2">
    <location>
        <begin position="743"/>
        <end position="897"/>
    </location>
</feature>
<gene>
    <name evidence="3" type="ORF">DGAL_LOCUS1003</name>
</gene>
<dbReference type="InterPro" id="IPR052090">
    <property type="entry name" value="Cytolytic_pore-forming_toxin"/>
</dbReference>
<name>A0A8J2REA6_9CRUS</name>
<accession>A0A8J2REA6</accession>
<dbReference type="CDD" id="cd00882">
    <property type="entry name" value="Ras_like_GTPase"/>
    <property type="match status" value="1"/>
</dbReference>
<dbReference type="FunFam" id="3.40.50.300:FF:003534">
    <property type="entry name" value="Uncharacterized protein"/>
    <property type="match status" value="1"/>
</dbReference>
<keyword evidence="4" id="KW-1185">Reference proteome</keyword>
<feature type="compositionally biased region" description="Basic and acidic residues" evidence="1">
    <location>
        <begin position="1237"/>
        <end position="1251"/>
    </location>
</feature>
<dbReference type="OrthoDB" id="6366475at2759"/>